<reference evidence="2 3" key="1">
    <citation type="journal article" date="2018" name="Mol. Plant">
        <title>The genome of Artemisia annua provides insight into the evolution of Asteraceae family and artemisinin biosynthesis.</title>
        <authorList>
            <person name="Shen Q."/>
            <person name="Zhang L."/>
            <person name="Liao Z."/>
            <person name="Wang S."/>
            <person name="Yan T."/>
            <person name="Shi P."/>
            <person name="Liu M."/>
            <person name="Fu X."/>
            <person name="Pan Q."/>
            <person name="Wang Y."/>
            <person name="Lv Z."/>
            <person name="Lu X."/>
            <person name="Zhang F."/>
            <person name="Jiang W."/>
            <person name="Ma Y."/>
            <person name="Chen M."/>
            <person name="Hao X."/>
            <person name="Li L."/>
            <person name="Tang Y."/>
            <person name="Lv G."/>
            <person name="Zhou Y."/>
            <person name="Sun X."/>
            <person name="Brodelius P.E."/>
            <person name="Rose J.K.C."/>
            <person name="Tang K."/>
        </authorList>
    </citation>
    <scope>NUCLEOTIDE SEQUENCE [LARGE SCALE GENOMIC DNA]</scope>
    <source>
        <strain evidence="3">cv. Huhao1</strain>
        <tissue evidence="2">Leaf</tissue>
    </source>
</reference>
<sequence>MKVENVLKKPELNFDESGVNSLNFFDTHGSESPNDEEGDPSNVEGSGRVSSDDSVHPVNEEDAATATQIDDTITSEGTSQNTLNGEDHGEAPPSVRRSTRQRSQPVRFNDFVVGSNVKYGLEKYVSYSNLSRVNMCFSFKGIEDLDVDNIPTFEVSDVHVP</sequence>
<evidence type="ECO:0000256" key="1">
    <source>
        <dbReference type="SAM" id="MobiDB-lite"/>
    </source>
</evidence>
<keyword evidence="2" id="KW-0808">Transferase</keyword>
<dbReference type="Proteomes" id="UP000245207">
    <property type="component" value="Unassembled WGS sequence"/>
</dbReference>
<gene>
    <name evidence="2" type="ORF">CTI12_AA436370</name>
</gene>
<dbReference type="EMBL" id="PKPP01007098">
    <property type="protein sequence ID" value="PWA54366.1"/>
    <property type="molecule type" value="Genomic_DNA"/>
</dbReference>
<feature type="compositionally biased region" description="Polar residues" evidence="1">
    <location>
        <begin position="75"/>
        <end position="84"/>
    </location>
</feature>
<protein>
    <submittedName>
        <fullName evidence="2">Reverse transcriptase, RNA-dependent DNA polymerase, Gag-polypeptide of LTR copia-type</fullName>
    </submittedName>
</protein>
<keyword evidence="2" id="KW-0548">Nucleotidyltransferase</keyword>
<keyword evidence="3" id="KW-1185">Reference proteome</keyword>
<comment type="caution">
    <text evidence="2">The sequence shown here is derived from an EMBL/GenBank/DDBJ whole genome shotgun (WGS) entry which is preliminary data.</text>
</comment>
<organism evidence="2 3">
    <name type="scientific">Artemisia annua</name>
    <name type="common">Sweet wormwood</name>
    <dbReference type="NCBI Taxonomy" id="35608"/>
    <lineage>
        <taxon>Eukaryota</taxon>
        <taxon>Viridiplantae</taxon>
        <taxon>Streptophyta</taxon>
        <taxon>Embryophyta</taxon>
        <taxon>Tracheophyta</taxon>
        <taxon>Spermatophyta</taxon>
        <taxon>Magnoliopsida</taxon>
        <taxon>eudicotyledons</taxon>
        <taxon>Gunneridae</taxon>
        <taxon>Pentapetalae</taxon>
        <taxon>asterids</taxon>
        <taxon>campanulids</taxon>
        <taxon>Asterales</taxon>
        <taxon>Asteraceae</taxon>
        <taxon>Asteroideae</taxon>
        <taxon>Anthemideae</taxon>
        <taxon>Artemisiinae</taxon>
        <taxon>Artemisia</taxon>
    </lineage>
</organism>
<proteinExistence type="predicted"/>
<evidence type="ECO:0000313" key="2">
    <source>
        <dbReference type="EMBL" id="PWA54366.1"/>
    </source>
</evidence>
<keyword evidence="2" id="KW-0695">RNA-directed DNA polymerase</keyword>
<dbReference type="GO" id="GO:0003964">
    <property type="term" value="F:RNA-directed DNA polymerase activity"/>
    <property type="evidence" value="ECO:0007669"/>
    <property type="project" value="UniProtKB-KW"/>
</dbReference>
<name>A0A2U1LZC1_ARTAN</name>
<feature type="compositionally biased region" description="Low complexity" evidence="1">
    <location>
        <begin position="64"/>
        <end position="74"/>
    </location>
</feature>
<evidence type="ECO:0000313" key="3">
    <source>
        <dbReference type="Proteomes" id="UP000245207"/>
    </source>
</evidence>
<dbReference type="AlphaFoldDB" id="A0A2U1LZC1"/>
<feature type="region of interest" description="Disordered" evidence="1">
    <location>
        <begin position="1"/>
        <end position="104"/>
    </location>
</feature>
<accession>A0A2U1LZC1</accession>
<feature type="compositionally biased region" description="Basic and acidic residues" evidence="1">
    <location>
        <begin position="50"/>
        <end position="59"/>
    </location>
</feature>
<feature type="compositionally biased region" description="Basic and acidic residues" evidence="1">
    <location>
        <begin position="1"/>
        <end position="12"/>
    </location>
</feature>